<evidence type="ECO:0000313" key="3">
    <source>
        <dbReference type="EMBL" id="WDI02190.1"/>
    </source>
</evidence>
<keyword evidence="5" id="KW-1185">Reference proteome</keyword>
<dbReference type="EMBL" id="CP118108">
    <property type="protein sequence ID" value="WDI02190.1"/>
    <property type="molecule type" value="Genomic_DNA"/>
</dbReference>
<dbReference type="Proteomes" id="UP001221519">
    <property type="component" value="Chromosome"/>
</dbReference>
<evidence type="ECO:0000313" key="2">
    <source>
        <dbReference type="EMBL" id="WDH82442.1"/>
    </source>
</evidence>
<evidence type="ECO:0000313" key="4">
    <source>
        <dbReference type="Proteomes" id="UP001220962"/>
    </source>
</evidence>
<accession>A0AAX3MYT1</accession>
<feature type="region of interest" description="Disordered" evidence="1">
    <location>
        <begin position="52"/>
        <end position="74"/>
    </location>
</feature>
<name>A0AAX3MYT1_9BACL</name>
<organism evidence="2 4">
    <name type="scientific">Paenibacillus urinalis</name>
    <dbReference type="NCBI Taxonomy" id="521520"/>
    <lineage>
        <taxon>Bacteria</taxon>
        <taxon>Bacillati</taxon>
        <taxon>Bacillota</taxon>
        <taxon>Bacilli</taxon>
        <taxon>Bacillales</taxon>
        <taxon>Paenibacillaceae</taxon>
        <taxon>Paenibacillus</taxon>
    </lineage>
</organism>
<proteinExistence type="predicted"/>
<dbReference type="RefSeq" id="WP_274337704.1">
    <property type="nucleotide sequence ID" value="NZ_CP118101.1"/>
</dbReference>
<evidence type="ECO:0000313" key="5">
    <source>
        <dbReference type="Proteomes" id="UP001221519"/>
    </source>
</evidence>
<dbReference type="AlphaFoldDB" id="A0AAX3MYT1"/>
<dbReference type="EMBL" id="CP118101">
    <property type="protein sequence ID" value="WDH82442.1"/>
    <property type="molecule type" value="Genomic_DNA"/>
</dbReference>
<protein>
    <submittedName>
        <fullName evidence="2">Uncharacterized protein</fullName>
    </submittedName>
</protein>
<sequence length="74" mass="8540">MFEEEQSSNGASTFIFFDQDVKLDDLLKYFEDEGRLKDDTLTISIIPSQDEAYQKERSLAEENPASKIDWGKSE</sequence>
<evidence type="ECO:0000256" key="1">
    <source>
        <dbReference type="SAM" id="MobiDB-lite"/>
    </source>
</evidence>
<dbReference type="Proteomes" id="UP001220962">
    <property type="component" value="Chromosome"/>
</dbReference>
<gene>
    <name evidence="2" type="ORF">PUW23_23850</name>
    <name evidence="3" type="ORF">PUW25_23845</name>
</gene>
<reference evidence="2 5" key="1">
    <citation type="submission" date="2023-02" db="EMBL/GenBank/DDBJ databases">
        <title>Pathogen: clinical or host-associated sample.</title>
        <authorList>
            <person name="Hergert J."/>
            <person name="Casey R."/>
            <person name="Wagner J."/>
            <person name="Young E.L."/>
            <person name="Oakeson K.F."/>
        </authorList>
    </citation>
    <scope>NUCLEOTIDE SEQUENCE</scope>
    <source>
        <strain evidence="3 5">2022CK-00829</strain>
        <strain evidence="2">2022CK-00830</strain>
    </source>
</reference>